<dbReference type="Gene3D" id="2.60.40.10">
    <property type="entry name" value="Immunoglobulins"/>
    <property type="match status" value="1"/>
</dbReference>
<dbReference type="SMART" id="SM00089">
    <property type="entry name" value="PKD"/>
    <property type="match status" value="1"/>
</dbReference>
<sequence>MQRKKQRRRKYISLLLTGLLVVSTAAFTGAFSGLAQTSDVQPSDNASDDDWATHRADEGRTGATAGTGPAGPYANTEWKANSTGTVEGATVSGDTVYVGVTTFLEYYGDNGAVTAYDAETGEVRWNQSELRKPNGAPTVSDGTVYVATNAGEEHPHLSAGGKGGLFALDAETGEIEWQNNETTWLGSPIVVGDRLYAITGDNVSVVDVETGERITTLETGLEDSTDGDTNVHHTVEDFAVVDGSVYLSVETATETDDDNEYVINYTYSGSLISLDATDGSHEWTQTADSEVVGMAVADGKVYWTLQPDTVQTYSAEDGTLHWQKQLGYSVDNVEPARITAPAVDDGTVYVGIDDNEYEYGYYDGSGKKNIGAIYALDGQNGQEQWRFETAATVDSAPVLTDDSVFFGAVHTNEQNFTRHSMYALSRDDGTEQWSYATEESGSAHLGSVIPANDRLYTWAHYKVLYPQYGEYRMYALNVSDERPDENHRLADDSVGDQNIAPNVVVTSDNERFEGSDRVVTAVEGGKTVVLNASLSSDSDGEIVSYEWDADGDGEYETSGKTVEVTVPECETVTVNLRVTDDDGGVSTGSAELRGT</sequence>
<dbReference type="InterPro" id="IPR022409">
    <property type="entry name" value="PKD/Chitinase_dom"/>
</dbReference>
<feature type="compositionally biased region" description="Low complexity" evidence="1">
    <location>
        <begin position="61"/>
        <end position="74"/>
    </location>
</feature>
<dbReference type="InterPro" id="IPR011047">
    <property type="entry name" value="Quinoprotein_ADH-like_sf"/>
</dbReference>
<name>A0A1N7BQC9_9EURY</name>
<dbReference type="AlphaFoldDB" id="A0A1N7BQC9"/>
<evidence type="ECO:0000256" key="1">
    <source>
        <dbReference type="SAM" id="MobiDB-lite"/>
    </source>
</evidence>
<evidence type="ECO:0000259" key="2">
    <source>
        <dbReference type="SMART" id="SM00089"/>
    </source>
</evidence>
<dbReference type="InterPro" id="IPR002372">
    <property type="entry name" value="PQQ_rpt_dom"/>
</dbReference>
<protein>
    <submittedName>
        <fullName evidence="3">Outer membrane protein assembly factor BamB, contains PQQ-like beta-propeller repeat</fullName>
    </submittedName>
</protein>
<dbReference type="InterPro" id="IPR000601">
    <property type="entry name" value="PKD_dom"/>
</dbReference>
<organism evidence="3 4">
    <name type="scientific">Haladaptatus litoreus</name>
    <dbReference type="NCBI Taxonomy" id="553468"/>
    <lineage>
        <taxon>Archaea</taxon>
        <taxon>Methanobacteriati</taxon>
        <taxon>Methanobacteriota</taxon>
        <taxon>Stenosarchaea group</taxon>
        <taxon>Halobacteria</taxon>
        <taxon>Halobacteriales</taxon>
        <taxon>Haladaptataceae</taxon>
        <taxon>Haladaptatus</taxon>
    </lineage>
</organism>
<gene>
    <name evidence="3" type="ORF">SAMN05421858_2688</name>
</gene>
<dbReference type="InterPro" id="IPR018391">
    <property type="entry name" value="PQQ_b-propeller_rpt"/>
</dbReference>
<dbReference type="EMBL" id="FTNO01000002">
    <property type="protein sequence ID" value="SIR53423.1"/>
    <property type="molecule type" value="Genomic_DNA"/>
</dbReference>
<dbReference type="Gene3D" id="2.140.10.10">
    <property type="entry name" value="Quinoprotein alcohol dehydrogenase-like superfamily"/>
    <property type="match status" value="1"/>
</dbReference>
<dbReference type="InterPro" id="IPR035986">
    <property type="entry name" value="PKD_dom_sf"/>
</dbReference>
<dbReference type="SMART" id="SM00564">
    <property type="entry name" value="PQQ"/>
    <property type="match status" value="7"/>
</dbReference>
<evidence type="ECO:0000313" key="4">
    <source>
        <dbReference type="Proteomes" id="UP000186914"/>
    </source>
</evidence>
<reference evidence="4" key="1">
    <citation type="submission" date="2017-01" db="EMBL/GenBank/DDBJ databases">
        <authorList>
            <person name="Varghese N."/>
            <person name="Submissions S."/>
        </authorList>
    </citation>
    <scope>NUCLEOTIDE SEQUENCE [LARGE SCALE GENOMIC DNA]</scope>
    <source>
        <strain evidence="4">CGMCC 1.7737</strain>
    </source>
</reference>
<accession>A0A1N7BQC9</accession>
<dbReference type="SUPFAM" id="SSF49299">
    <property type="entry name" value="PKD domain"/>
    <property type="match status" value="1"/>
</dbReference>
<dbReference type="Pfam" id="PF18911">
    <property type="entry name" value="PKD_4"/>
    <property type="match status" value="1"/>
</dbReference>
<dbReference type="PANTHER" id="PTHR34512:SF30">
    <property type="entry name" value="OUTER MEMBRANE PROTEIN ASSEMBLY FACTOR BAMB"/>
    <property type="match status" value="1"/>
</dbReference>
<dbReference type="RefSeq" id="WP_084186271.1">
    <property type="nucleotide sequence ID" value="NZ_FTNO01000002.1"/>
</dbReference>
<dbReference type="Gene3D" id="2.40.10.480">
    <property type="match status" value="3"/>
</dbReference>
<dbReference type="Proteomes" id="UP000186914">
    <property type="component" value="Unassembled WGS sequence"/>
</dbReference>
<dbReference type="Pfam" id="PF13360">
    <property type="entry name" value="PQQ_2"/>
    <property type="match status" value="3"/>
</dbReference>
<dbReference type="OrthoDB" id="145878at2157"/>
<keyword evidence="4" id="KW-1185">Reference proteome</keyword>
<dbReference type="InterPro" id="IPR013783">
    <property type="entry name" value="Ig-like_fold"/>
</dbReference>
<feature type="domain" description="PKD/Chitinase" evidence="2">
    <location>
        <begin position="515"/>
        <end position="593"/>
    </location>
</feature>
<feature type="region of interest" description="Disordered" evidence="1">
    <location>
        <begin position="37"/>
        <end position="74"/>
    </location>
</feature>
<dbReference type="CDD" id="cd00146">
    <property type="entry name" value="PKD"/>
    <property type="match status" value="1"/>
</dbReference>
<evidence type="ECO:0000313" key="3">
    <source>
        <dbReference type="EMBL" id="SIR53423.1"/>
    </source>
</evidence>
<dbReference type="PANTHER" id="PTHR34512">
    <property type="entry name" value="CELL SURFACE PROTEIN"/>
    <property type="match status" value="1"/>
</dbReference>
<feature type="compositionally biased region" description="Basic and acidic residues" evidence="1">
    <location>
        <begin position="51"/>
        <end position="60"/>
    </location>
</feature>
<proteinExistence type="predicted"/>
<dbReference type="SUPFAM" id="SSF50998">
    <property type="entry name" value="Quinoprotein alcohol dehydrogenase-like"/>
    <property type="match status" value="1"/>
</dbReference>